<sequence>MFTYLSILPVVLLTIITTANALQTGPQPEVTYRHGTCKKEYDPANDEYPRLKVTWIEGFQAPVDDLIAFDWEECGPFSPVLGNRFDFWYSNGKMGAGGSRMTEPAMANLVKTSVQRFKALGFDKVNPFAHVWKEAVKYFDQPMNQERCEELFNYIENTPAEGYSKGIKWIPNFVQANLETFFQMAKGERAEQKKIGVVGKH</sequence>
<comment type="caution">
    <text evidence="2">The sequence shown here is derived from an EMBL/GenBank/DDBJ whole genome shotgun (WGS) entry which is preliminary data.</text>
</comment>
<dbReference type="EMBL" id="JABANO010006435">
    <property type="protein sequence ID" value="KAF4751825.1"/>
    <property type="molecule type" value="Genomic_DNA"/>
</dbReference>
<evidence type="ECO:0000313" key="2">
    <source>
        <dbReference type="EMBL" id="KAF4751825.1"/>
    </source>
</evidence>
<reference evidence="2 3" key="1">
    <citation type="submission" date="2020-04" db="EMBL/GenBank/DDBJ databases">
        <title>Perkinsus olseni comparative genomics.</title>
        <authorList>
            <person name="Bogema D.R."/>
        </authorList>
    </citation>
    <scope>NUCLEOTIDE SEQUENCE [LARGE SCALE GENOMIC DNA]</scope>
    <source>
        <strain evidence="2 3">ATCC PRA-207</strain>
    </source>
</reference>
<proteinExistence type="predicted"/>
<name>A0A7J6U354_PEROL</name>
<keyword evidence="1" id="KW-0732">Signal</keyword>
<gene>
    <name evidence="2" type="ORF">FOZ63_028295</name>
</gene>
<evidence type="ECO:0000313" key="3">
    <source>
        <dbReference type="Proteomes" id="UP000553632"/>
    </source>
</evidence>
<organism evidence="2 3">
    <name type="scientific">Perkinsus olseni</name>
    <name type="common">Perkinsus atlanticus</name>
    <dbReference type="NCBI Taxonomy" id="32597"/>
    <lineage>
        <taxon>Eukaryota</taxon>
        <taxon>Sar</taxon>
        <taxon>Alveolata</taxon>
        <taxon>Perkinsozoa</taxon>
        <taxon>Perkinsea</taxon>
        <taxon>Perkinsida</taxon>
        <taxon>Perkinsidae</taxon>
        <taxon>Perkinsus</taxon>
    </lineage>
</organism>
<feature type="signal peptide" evidence="1">
    <location>
        <begin position="1"/>
        <end position="21"/>
    </location>
</feature>
<feature type="chain" id="PRO_5029640407" evidence="1">
    <location>
        <begin position="22"/>
        <end position="201"/>
    </location>
</feature>
<evidence type="ECO:0000256" key="1">
    <source>
        <dbReference type="SAM" id="SignalP"/>
    </source>
</evidence>
<dbReference type="Proteomes" id="UP000553632">
    <property type="component" value="Unassembled WGS sequence"/>
</dbReference>
<keyword evidence="3" id="KW-1185">Reference proteome</keyword>
<accession>A0A7J6U354</accession>
<protein>
    <submittedName>
        <fullName evidence="2">Uncharacterized protein</fullName>
    </submittedName>
</protein>
<dbReference type="AlphaFoldDB" id="A0A7J6U354"/>